<sequence>MESVYRQDYQHIDHLIIDGASTDHTIAEINSIPNRVANIVSEKDKGIYNAMNKGLQLADGEIIGILNSDDFYNSEDVISKVVAAFETTNADCVFGDLYYVNQEDTTKIVRKWVTGPYTKNAFRKGWHPAHPSFFVKKEIYERFGYFDEELQLAADFELMLRFLEKHRIAWSYIEKPLVRMRLGGATSNGITNMIEGNKECIKAFKKNKIPINPLYTVRRLVPKLKQFF</sequence>
<dbReference type="SUPFAM" id="SSF53448">
    <property type="entry name" value="Nucleotide-diphospho-sugar transferases"/>
    <property type="match status" value="1"/>
</dbReference>
<dbReference type="CDD" id="cd06433">
    <property type="entry name" value="GT_2_WfgS_like"/>
    <property type="match status" value="1"/>
</dbReference>
<evidence type="ECO:0000313" key="2">
    <source>
        <dbReference type="EMBL" id="KPM30363.1"/>
    </source>
</evidence>
<dbReference type="InterPro" id="IPR001173">
    <property type="entry name" value="Glyco_trans_2-like"/>
</dbReference>
<dbReference type="Pfam" id="PF00535">
    <property type="entry name" value="Glycos_transf_2"/>
    <property type="match status" value="1"/>
</dbReference>
<accession>A0A0P7A1S2</accession>
<dbReference type="InterPro" id="IPR029044">
    <property type="entry name" value="Nucleotide-diphossugar_trans"/>
</dbReference>
<reference evidence="2 3" key="1">
    <citation type="submission" date="2015-09" db="EMBL/GenBank/DDBJ databases">
        <title>Genome sequence of the marine flavobacterium Croceitalea dokdonensis DOKDO 023 that contains proton- and sodium-pumping rhodopsins.</title>
        <authorList>
            <person name="Kwon S.-K."/>
            <person name="Lee H.K."/>
            <person name="Kwak M.-J."/>
            <person name="Kim J.F."/>
        </authorList>
    </citation>
    <scope>NUCLEOTIDE SEQUENCE [LARGE SCALE GENOMIC DNA]</scope>
    <source>
        <strain evidence="2 3">DOKDO 023</strain>
    </source>
</reference>
<dbReference type="Proteomes" id="UP000050280">
    <property type="component" value="Unassembled WGS sequence"/>
</dbReference>
<proteinExistence type="predicted"/>
<feature type="domain" description="Glycosyltransferase 2-like" evidence="1">
    <location>
        <begin position="2"/>
        <end position="129"/>
    </location>
</feature>
<dbReference type="PANTHER" id="PTHR22916:SF3">
    <property type="entry name" value="UDP-GLCNAC:BETAGAL BETA-1,3-N-ACETYLGLUCOSAMINYLTRANSFERASE-LIKE PROTEIN 1"/>
    <property type="match status" value="1"/>
</dbReference>
<dbReference type="PANTHER" id="PTHR22916">
    <property type="entry name" value="GLYCOSYLTRANSFERASE"/>
    <property type="match status" value="1"/>
</dbReference>
<dbReference type="AlphaFoldDB" id="A0A0P7A1S2"/>
<gene>
    <name evidence="2" type="ORF">I595_3524</name>
</gene>
<keyword evidence="2" id="KW-0808">Transferase</keyword>
<comment type="caution">
    <text evidence="2">The sequence shown here is derived from an EMBL/GenBank/DDBJ whole genome shotgun (WGS) entry which is preliminary data.</text>
</comment>
<dbReference type="STRING" id="1300341.I595_3524"/>
<dbReference type="GO" id="GO:0016758">
    <property type="term" value="F:hexosyltransferase activity"/>
    <property type="evidence" value="ECO:0007669"/>
    <property type="project" value="UniProtKB-ARBA"/>
</dbReference>
<evidence type="ECO:0000313" key="3">
    <source>
        <dbReference type="Proteomes" id="UP000050280"/>
    </source>
</evidence>
<evidence type="ECO:0000259" key="1">
    <source>
        <dbReference type="Pfam" id="PF00535"/>
    </source>
</evidence>
<keyword evidence="3" id="KW-1185">Reference proteome</keyword>
<protein>
    <submittedName>
        <fullName evidence="2">Glycosyl transferase family 2</fullName>
    </submittedName>
</protein>
<name>A0A0P7A1S2_9FLAO</name>
<organism evidence="2 3">
    <name type="scientific">Croceitalea dokdonensis DOKDO 023</name>
    <dbReference type="NCBI Taxonomy" id="1300341"/>
    <lineage>
        <taxon>Bacteria</taxon>
        <taxon>Pseudomonadati</taxon>
        <taxon>Bacteroidota</taxon>
        <taxon>Flavobacteriia</taxon>
        <taxon>Flavobacteriales</taxon>
        <taxon>Flavobacteriaceae</taxon>
        <taxon>Croceitalea</taxon>
    </lineage>
</organism>
<dbReference type="EMBL" id="LDJX01000010">
    <property type="protein sequence ID" value="KPM30363.1"/>
    <property type="molecule type" value="Genomic_DNA"/>
</dbReference>
<dbReference type="Gene3D" id="3.90.550.10">
    <property type="entry name" value="Spore Coat Polysaccharide Biosynthesis Protein SpsA, Chain A"/>
    <property type="match status" value="1"/>
</dbReference>